<proteinExistence type="inferred from homology"/>
<evidence type="ECO:0000256" key="8">
    <source>
        <dbReference type="ARBA" id="ARBA00023004"/>
    </source>
</evidence>
<evidence type="ECO:0000256" key="7">
    <source>
        <dbReference type="ARBA" id="ARBA00022898"/>
    </source>
</evidence>
<dbReference type="InterPro" id="IPR000192">
    <property type="entry name" value="Aminotrans_V_dom"/>
</dbReference>
<keyword evidence="6" id="KW-0479">Metal-binding</keyword>
<dbReference type="FunFam" id="3.40.640.10:FF:000084">
    <property type="entry name" value="IscS-like cysteine desulfurase"/>
    <property type="match status" value="1"/>
</dbReference>
<dbReference type="EC" id="2.8.1.7" evidence="4"/>
<evidence type="ECO:0000256" key="3">
    <source>
        <dbReference type="ARBA" id="ARBA00006490"/>
    </source>
</evidence>
<dbReference type="PANTHER" id="PTHR11601">
    <property type="entry name" value="CYSTEINE DESULFURYLASE FAMILY MEMBER"/>
    <property type="match status" value="1"/>
</dbReference>
<keyword evidence="7" id="KW-0663">Pyridoxal phosphate</keyword>
<name>A0A6H1WSR9_9BACT</name>
<organism evidence="12 13">
    <name type="scientific">Thermosulfurimonas marina</name>
    <dbReference type="NCBI Taxonomy" id="2047767"/>
    <lineage>
        <taxon>Bacteria</taxon>
        <taxon>Pseudomonadati</taxon>
        <taxon>Thermodesulfobacteriota</taxon>
        <taxon>Thermodesulfobacteria</taxon>
        <taxon>Thermodesulfobacteriales</taxon>
        <taxon>Thermodesulfobacteriaceae</taxon>
        <taxon>Thermosulfurimonas</taxon>
    </lineage>
</organism>
<evidence type="ECO:0000259" key="11">
    <source>
        <dbReference type="Pfam" id="PF00266"/>
    </source>
</evidence>
<keyword evidence="5" id="KW-0808">Transferase</keyword>
<dbReference type="Gene3D" id="3.90.1150.10">
    <property type="entry name" value="Aspartate Aminotransferase, domain 1"/>
    <property type="match status" value="1"/>
</dbReference>
<evidence type="ECO:0000256" key="5">
    <source>
        <dbReference type="ARBA" id="ARBA00022679"/>
    </source>
</evidence>
<dbReference type="InterPro" id="IPR015424">
    <property type="entry name" value="PyrdxlP-dep_Trfase"/>
</dbReference>
<comment type="similarity">
    <text evidence="3">Belongs to the class-V pyridoxal-phosphate-dependent aminotransferase family. NifS/IscS subfamily.</text>
</comment>
<reference evidence="12 13" key="1">
    <citation type="submission" date="2019-08" db="EMBL/GenBank/DDBJ databases">
        <title>Complete genome sequence of Thermosulfurimonas marina SU872T, an anaerobic thermophilic chemolithoautotrophic bacterium isolated from a shallow marine hydrothermal vent.</title>
        <authorList>
            <person name="Allioux M."/>
            <person name="Jebbar M."/>
            <person name="Slobodkina G."/>
            <person name="Slobodkin A."/>
            <person name="Moalic Y."/>
            <person name="Frolova A."/>
            <person name="Shao Z."/>
            <person name="Alain K."/>
        </authorList>
    </citation>
    <scope>NUCLEOTIDE SEQUENCE [LARGE SCALE GENOMIC DNA]</scope>
    <source>
        <strain evidence="12 13">SU872</strain>
    </source>
</reference>
<keyword evidence="9" id="KW-0411">Iron-sulfur</keyword>
<dbReference type="Gene3D" id="3.40.640.10">
    <property type="entry name" value="Type I PLP-dependent aspartate aminotransferase-like (Major domain)"/>
    <property type="match status" value="1"/>
</dbReference>
<evidence type="ECO:0000256" key="2">
    <source>
        <dbReference type="ARBA" id="ARBA00003120"/>
    </source>
</evidence>
<dbReference type="InterPro" id="IPR015422">
    <property type="entry name" value="PyrdxlP-dep_Trfase_small"/>
</dbReference>
<sequence length="388" mass="41770">MEKKIIYLDHAAASPLLPEVRQAIEPYLGERFWNPSAVYDLGQSVREEVEAARREVAALLGAAPEEIIFTSCGAEANNLAVKGLALANEKKGRRVLVSAIEHHSVLNSARFLERLGFEMALLPVDRYGRVLPETLERMLTPDTVLVSVAQASNEIGTIQDLRPLVEIAHAQGALFHTDAVASVGQIPVEVKSLGVDALSLSGISLGAPKGVGALYVRKGVRIMPLIHGGIQERGFRAGTENVPGIIGLGVAARLARERLPERAARLRTLRDRLLKEIPARIPKTHLTGHPEKRLPGHASFCFEGLEGEALVYLLAAHGIYGNTGSACASKALKTSPVLKAIGLPEVVAQGSLVLTLGEENTEEDIARVLEVLPQVVARLRSMSPIWES</sequence>
<keyword evidence="13" id="KW-1185">Reference proteome</keyword>
<evidence type="ECO:0000256" key="6">
    <source>
        <dbReference type="ARBA" id="ARBA00022723"/>
    </source>
</evidence>
<dbReference type="Pfam" id="PF00266">
    <property type="entry name" value="Aminotran_5"/>
    <property type="match status" value="1"/>
</dbReference>
<dbReference type="SUPFAM" id="SSF53383">
    <property type="entry name" value="PLP-dependent transferases"/>
    <property type="match status" value="1"/>
</dbReference>
<evidence type="ECO:0000313" key="13">
    <source>
        <dbReference type="Proteomes" id="UP000501253"/>
    </source>
</evidence>
<comment type="cofactor">
    <cofactor evidence="1">
        <name>pyridoxal 5'-phosphate</name>
        <dbReference type="ChEBI" id="CHEBI:597326"/>
    </cofactor>
</comment>
<dbReference type="GO" id="GO:0031071">
    <property type="term" value="F:cysteine desulfurase activity"/>
    <property type="evidence" value="ECO:0007669"/>
    <property type="project" value="UniProtKB-EC"/>
</dbReference>
<accession>A0A6H1WSR9</accession>
<gene>
    <name evidence="12" type="ORF">FVE67_05190</name>
</gene>
<feature type="domain" description="Aminotransferase class V" evidence="11">
    <location>
        <begin position="6"/>
        <end position="367"/>
    </location>
</feature>
<protein>
    <recommendedName>
        <fullName evidence="4">cysteine desulfurase</fullName>
        <ecNumber evidence="4">2.8.1.7</ecNumber>
    </recommendedName>
</protein>
<comment type="function">
    <text evidence="2">Catalyzes the removal of elemental sulfur atoms from cysteine to produce alanine. Seems to participate in the biosynthesis of the nitrogenase metalloclusters by providing the inorganic sulfur required for the Fe-S core formation.</text>
</comment>
<dbReference type="Proteomes" id="UP000501253">
    <property type="component" value="Chromosome"/>
</dbReference>
<dbReference type="PANTHER" id="PTHR11601:SF34">
    <property type="entry name" value="CYSTEINE DESULFURASE"/>
    <property type="match status" value="1"/>
</dbReference>
<evidence type="ECO:0000256" key="10">
    <source>
        <dbReference type="ARBA" id="ARBA00050776"/>
    </source>
</evidence>
<dbReference type="InterPro" id="IPR016454">
    <property type="entry name" value="Cysteine_dSase"/>
</dbReference>
<dbReference type="InterPro" id="IPR015421">
    <property type="entry name" value="PyrdxlP-dep_Trfase_major"/>
</dbReference>
<dbReference type="GO" id="GO:0051536">
    <property type="term" value="F:iron-sulfur cluster binding"/>
    <property type="evidence" value="ECO:0007669"/>
    <property type="project" value="UniProtKB-KW"/>
</dbReference>
<dbReference type="AlphaFoldDB" id="A0A6H1WSR9"/>
<dbReference type="GO" id="GO:0046872">
    <property type="term" value="F:metal ion binding"/>
    <property type="evidence" value="ECO:0007669"/>
    <property type="project" value="UniProtKB-KW"/>
</dbReference>
<dbReference type="EMBL" id="CP042909">
    <property type="protein sequence ID" value="QJA06232.1"/>
    <property type="molecule type" value="Genomic_DNA"/>
</dbReference>
<comment type="catalytic activity">
    <reaction evidence="10">
        <text>(sulfur carrier)-H + L-cysteine = (sulfur carrier)-SH + L-alanine</text>
        <dbReference type="Rhea" id="RHEA:43892"/>
        <dbReference type="Rhea" id="RHEA-COMP:14737"/>
        <dbReference type="Rhea" id="RHEA-COMP:14739"/>
        <dbReference type="ChEBI" id="CHEBI:29917"/>
        <dbReference type="ChEBI" id="CHEBI:35235"/>
        <dbReference type="ChEBI" id="CHEBI:57972"/>
        <dbReference type="ChEBI" id="CHEBI:64428"/>
        <dbReference type="EC" id="2.8.1.7"/>
    </reaction>
</comment>
<dbReference type="RefSeq" id="WP_168719580.1">
    <property type="nucleotide sequence ID" value="NZ_CP042909.1"/>
</dbReference>
<evidence type="ECO:0000313" key="12">
    <source>
        <dbReference type="EMBL" id="QJA06232.1"/>
    </source>
</evidence>
<keyword evidence="8" id="KW-0408">Iron</keyword>
<dbReference type="PIRSF" id="PIRSF005572">
    <property type="entry name" value="NifS"/>
    <property type="match status" value="1"/>
</dbReference>
<dbReference type="KEGG" id="tmai:FVE67_05190"/>
<evidence type="ECO:0000256" key="1">
    <source>
        <dbReference type="ARBA" id="ARBA00001933"/>
    </source>
</evidence>
<evidence type="ECO:0000256" key="9">
    <source>
        <dbReference type="ARBA" id="ARBA00023014"/>
    </source>
</evidence>
<evidence type="ECO:0000256" key="4">
    <source>
        <dbReference type="ARBA" id="ARBA00012239"/>
    </source>
</evidence>